<sequence>MAASGNRRNRRSIKLLLFFTFAVQATFCSSAVLEPQQAYDGSIYEEYLDNHMDNRHSDLLDLSANRCVADVCGAIQCDHVANEGKAAAKKRCSRAPVIKNKHLCGVLWTWPTQT</sequence>
<dbReference type="Proteomes" id="UP001605036">
    <property type="component" value="Unassembled WGS sequence"/>
</dbReference>
<keyword evidence="1" id="KW-0732">Signal</keyword>
<protein>
    <submittedName>
        <fullName evidence="2">Uncharacterized protein</fullName>
    </submittedName>
</protein>
<comment type="caution">
    <text evidence="2">The sequence shown here is derived from an EMBL/GenBank/DDBJ whole genome shotgun (WGS) entry which is preliminary data.</text>
</comment>
<accession>A0ABD1Z384</accession>
<dbReference type="PANTHER" id="PTHR21385">
    <property type="entry name" value="ZINC FINGER PROTEIN-RELATED"/>
    <property type="match status" value="1"/>
</dbReference>
<dbReference type="EMBL" id="JBHFFA010000002">
    <property type="protein sequence ID" value="KAL2642231.1"/>
    <property type="molecule type" value="Genomic_DNA"/>
</dbReference>
<name>A0ABD1Z384_9MARC</name>
<proteinExistence type="predicted"/>
<feature type="chain" id="PRO_5044824359" evidence="1">
    <location>
        <begin position="26"/>
        <end position="114"/>
    </location>
</feature>
<reference evidence="2 3" key="1">
    <citation type="submission" date="2024-09" db="EMBL/GenBank/DDBJ databases">
        <title>Chromosome-scale assembly of Riccia fluitans.</title>
        <authorList>
            <person name="Paukszto L."/>
            <person name="Sawicki J."/>
            <person name="Karawczyk K."/>
            <person name="Piernik-Szablinska J."/>
            <person name="Szczecinska M."/>
            <person name="Mazdziarz M."/>
        </authorList>
    </citation>
    <scope>NUCLEOTIDE SEQUENCE [LARGE SCALE GENOMIC DNA]</scope>
    <source>
        <strain evidence="2">Rf_01</strain>
        <tissue evidence="2">Aerial parts of the thallus</tissue>
    </source>
</reference>
<keyword evidence="3" id="KW-1185">Reference proteome</keyword>
<evidence type="ECO:0000256" key="1">
    <source>
        <dbReference type="SAM" id="SignalP"/>
    </source>
</evidence>
<evidence type="ECO:0000313" key="2">
    <source>
        <dbReference type="EMBL" id="KAL2642231.1"/>
    </source>
</evidence>
<feature type="signal peptide" evidence="1">
    <location>
        <begin position="1"/>
        <end position="25"/>
    </location>
</feature>
<dbReference type="PANTHER" id="PTHR21385:SF0">
    <property type="entry name" value="RE51073P"/>
    <property type="match status" value="1"/>
</dbReference>
<gene>
    <name evidence="2" type="ORF">R1flu_009818</name>
</gene>
<organism evidence="2 3">
    <name type="scientific">Riccia fluitans</name>
    <dbReference type="NCBI Taxonomy" id="41844"/>
    <lineage>
        <taxon>Eukaryota</taxon>
        <taxon>Viridiplantae</taxon>
        <taxon>Streptophyta</taxon>
        <taxon>Embryophyta</taxon>
        <taxon>Marchantiophyta</taxon>
        <taxon>Marchantiopsida</taxon>
        <taxon>Marchantiidae</taxon>
        <taxon>Marchantiales</taxon>
        <taxon>Ricciaceae</taxon>
        <taxon>Riccia</taxon>
    </lineage>
</organism>
<evidence type="ECO:0000313" key="3">
    <source>
        <dbReference type="Proteomes" id="UP001605036"/>
    </source>
</evidence>
<dbReference type="AlphaFoldDB" id="A0ABD1Z384"/>